<dbReference type="RefSeq" id="XP_018336256.1">
    <property type="nucleotide sequence ID" value="XM_018480754.2"/>
</dbReference>
<sequence length="395" mass="46344">MEIEINPIISPDSPIANQLNESGEITFKKITEYLIKEKNVYLKNQQRDESELSFEEKADIIQNIYKKGAITFLTRFGKYLKSDHLNFFIKFENDSEEVKNLLHTFHKANDKRTKRTRNRRFAALKHMVENDSYFSETEMMKRNPLLYEQLVGRYLTNEEKKQRDLAIGNITLVDILMEGLERDEAESKRKKEEIDEIYCGDTSEEDSSEEERDQKNKTVLEINPKTESSSKIPPQPSCSLWGEYTNQNVSTTSWEEMAKPSASSSFSFNMQKQKKKSLQTSSNQMVTATERKLLRDEFVTTMYENFLEGKDEDFDYSNVDENEEYDNLELISRDEEEKYFDSEEPEDLEMEADENKKLEKNTEDEESSEDELDIYMSALNQHPAVCQLSKDIEKL</sequence>
<dbReference type="InParanoid" id="A0A1W4XJG1"/>
<evidence type="ECO:0000259" key="2">
    <source>
        <dbReference type="Pfam" id="PF09747"/>
    </source>
</evidence>
<evidence type="ECO:0000256" key="1">
    <source>
        <dbReference type="SAM" id="MobiDB-lite"/>
    </source>
</evidence>
<feature type="region of interest" description="Disordered" evidence="1">
    <location>
        <begin position="323"/>
        <end position="371"/>
    </location>
</feature>
<accession>A0A1W4XJG1</accession>
<feature type="region of interest" description="Disordered" evidence="1">
    <location>
        <begin position="262"/>
        <end position="285"/>
    </location>
</feature>
<dbReference type="STRING" id="224129.A0A1W4XJG1"/>
<feature type="region of interest" description="Disordered" evidence="1">
    <location>
        <begin position="182"/>
        <end position="239"/>
    </location>
</feature>
<feature type="compositionally biased region" description="Acidic residues" evidence="1">
    <location>
        <begin position="342"/>
        <end position="352"/>
    </location>
</feature>
<organism evidence="3 4">
    <name type="scientific">Agrilus planipennis</name>
    <name type="common">Emerald ash borer</name>
    <name type="synonym">Agrilus marcopoli</name>
    <dbReference type="NCBI Taxonomy" id="224129"/>
    <lineage>
        <taxon>Eukaryota</taxon>
        <taxon>Metazoa</taxon>
        <taxon>Ecdysozoa</taxon>
        <taxon>Arthropoda</taxon>
        <taxon>Hexapoda</taxon>
        <taxon>Insecta</taxon>
        <taxon>Pterygota</taxon>
        <taxon>Neoptera</taxon>
        <taxon>Endopterygota</taxon>
        <taxon>Coleoptera</taxon>
        <taxon>Polyphaga</taxon>
        <taxon>Elateriformia</taxon>
        <taxon>Buprestoidea</taxon>
        <taxon>Buprestidae</taxon>
        <taxon>Agrilinae</taxon>
        <taxon>Agrilus</taxon>
    </lineage>
</organism>
<dbReference type="FunCoup" id="A0A1W4XJG1">
    <property type="interactions" value="1180"/>
</dbReference>
<feature type="domain" description="CCD97-like C-terminal" evidence="2">
    <location>
        <begin position="118"/>
        <end position="343"/>
    </location>
</feature>
<dbReference type="GeneID" id="108744813"/>
<dbReference type="PANTHER" id="PTHR31840">
    <property type="entry name" value="COILED-COIL DOMAIN-CONTAINING PROTEIN 97"/>
    <property type="match status" value="1"/>
</dbReference>
<dbReference type="Proteomes" id="UP000192223">
    <property type="component" value="Unplaced"/>
</dbReference>
<feature type="compositionally biased region" description="Basic and acidic residues" evidence="1">
    <location>
        <begin position="331"/>
        <end position="341"/>
    </location>
</feature>
<evidence type="ECO:0000313" key="4">
    <source>
        <dbReference type="RefSeq" id="XP_018336256.1"/>
    </source>
</evidence>
<dbReference type="Pfam" id="PF09747">
    <property type="entry name" value="CCD97-like_C"/>
    <property type="match status" value="1"/>
</dbReference>
<dbReference type="AlphaFoldDB" id="A0A1W4XJG1"/>
<dbReference type="OrthoDB" id="333176at2759"/>
<proteinExistence type="predicted"/>
<evidence type="ECO:0000313" key="3">
    <source>
        <dbReference type="Proteomes" id="UP000192223"/>
    </source>
</evidence>
<keyword evidence="3" id="KW-1185">Reference proteome</keyword>
<feature type="compositionally biased region" description="Basic and acidic residues" evidence="1">
    <location>
        <begin position="182"/>
        <end position="193"/>
    </location>
</feature>
<name>A0A1W4XJG1_AGRPL</name>
<dbReference type="InterPro" id="IPR018613">
    <property type="entry name" value="Ccdc97-like"/>
</dbReference>
<reference evidence="4" key="1">
    <citation type="submission" date="2025-08" db="UniProtKB">
        <authorList>
            <consortium name="RefSeq"/>
        </authorList>
    </citation>
    <scope>IDENTIFICATION</scope>
    <source>
        <tissue evidence="4">Entire body</tissue>
    </source>
</reference>
<dbReference type="PANTHER" id="PTHR31840:SF1">
    <property type="entry name" value="COILED-COIL DOMAIN-CONTAINING PROTEIN 97"/>
    <property type="match status" value="1"/>
</dbReference>
<gene>
    <name evidence="4" type="primary">LOC108744813</name>
</gene>
<protein>
    <submittedName>
        <fullName evidence="4">Coiled-coil domain-containing protein 97</fullName>
    </submittedName>
</protein>
<dbReference type="KEGG" id="apln:108744813"/>
<dbReference type="InterPro" id="IPR040233">
    <property type="entry name" value="CCD97-like_C"/>
</dbReference>
<feature type="compositionally biased region" description="Acidic residues" evidence="1">
    <location>
        <begin position="194"/>
        <end position="211"/>
    </location>
</feature>
<feature type="compositionally biased region" description="Acidic residues" evidence="1">
    <location>
        <begin position="362"/>
        <end position="371"/>
    </location>
</feature>